<sequence>MTAKESSIPDLPVAPAGLRERKKIKTRRAIRREAYRLFREHGYDATTVDQIAEAAEISPSTFFRYFPSKEDVVLTDEYDPLLVEILRSAPEGTSLIRIVRTGVVDALRRIMREEGEEMVTRMSLVVRVPALRRRSYEQQMESWSLMAEAYAARTGRSARDFDLRVAVSAINAAMSDAILTWAEGGCVGDPAVLVDRALGILEAGLRDGP</sequence>
<dbReference type="PRINTS" id="PR00455">
    <property type="entry name" value="HTHTETR"/>
</dbReference>
<keyword evidence="2 4" id="KW-0238">DNA-binding</keyword>
<keyword evidence="3" id="KW-0804">Transcription</keyword>
<proteinExistence type="predicted"/>
<dbReference type="STRING" id="159449.B4N89_17865"/>
<keyword evidence="1" id="KW-0805">Transcription regulation</keyword>
<dbReference type="SUPFAM" id="SSF46689">
    <property type="entry name" value="Homeodomain-like"/>
    <property type="match status" value="1"/>
</dbReference>
<evidence type="ECO:0000256" key="2">
    <source>
        <dbReference type="ARBA" id="ARBA00023125"/>
    </source>
</evidence>
<dbReference type="GO" id="GO:0000976">
    <property type="term" value="F:transcription cis-regulatory region binding"/>
    <property type="evidence" value="ECO:0007669"/>
    <property type="project" value="TreeGrafter"/>
</dbReference>
<dbReference type="InterPro" id="IPR009057">
    <property type="entry name" value="Homeodomain-like_sf"/>
</dbReference>
<dbReference type="Proteomes" id="UP000190037">
    <property type="component" value="Unassembled WGS sequence"/>
</dbReference>
<feature type="domain" description="HTH tetR-type" evidence="5">
    <location>
        <begin position="24"/>
        <end position="84"/>
    </location>
</feature>
<reference evidence="6 7" key="1">
    <citation type="submission" date="2017-03" db="EMBL/GenBank/DDBJ databases">
        <title>Draft genome sequence of Streptomyces scabrisporus NF3, endophyte isolated from Amphipterygium adstringens.</title>
        <authorList>
            <person name="Vazquez M."/>
            <person name="Ceapa C.D."/>
            <person name="Rodriguez Luna D."/>
            <person name="Sanchez Esquivel S."/>
        </authorList>
    </citation>
    <scope>NUCLEOTIDE SEQUENCE [LARGE SCALE GENOMIC DNA]</scope>
    <source>
        <strain evidence="6 7">NF3</strain>
    </source>
</reference>
<evidence type="ECO:0000313" key="6">
    <source>
        <dbReference type="EMBL" id="OPC85112.1"/>
    </source>
</evidence>
<dbReference type="PANTHER" id="PTHR30055:SF234">
    <property type="entry name" value="HTH-TYPE TRANSCRIPTIONAL REGULATOR BETI"/>
    <property type="match status" value="1"/>
</dbReference>
<keyword evidence="7" id="KW-1185">Reference proteome</keyword>
<dbReference type="RefSeq" id="WP_078976822.1">
    <property type="nucleotide sequence ID" value="NZ_MWQN01000001.1"/>
</dbReference>
<feature type="DNA-binding region" description="H-T-H motif" evidence="4">
    <location>
        <begin position="47"/>
        <end position="66"/>
    </location>
</feature>
<name>A0A1T3P7X2_9ACTN</name>
<dbReference type="Pfam" id="PF17754">
    <property type="entry name" value="TetR_C_14"/>
    <property type="match status" value="1"/>
</dbReference>
<dbReference type="OrthoDB" id="8688418at2"/>
<organism evidence="6 7">
    <name type="scientific">Embleya scabrispora</name>
    <dbReference type="NCBI Taxonomy" id="159449"/>
    <lineage>
        <taxon>Bacteria</taxon>
        <taxon>Bacillati</taxon>
        <taxon>Actinomycetota</taxon>
        <taxon>Actinomycetes</taxon>
        <taxon>Kitasatosporales</taxon>
        <taxon>Streptomycetaceae</taxon>
        <taxon>Embleya</taxon>
    </lineage>
</organism>
<dbReference type="AlphaFoldDB" id="A0A1T3P7X2"/>
<dbReference type="PANTHER" id="PTHR30055">
    <property type="entry name" value="HTH-TYPE TRANSCRIPTIONAL REGULATOR RUTR"/>
    <property type="match status" value="1"/>
</dbReference>
<accession>A0A1T3P7X2</accession>
<evidence type="ECO:0000259" key="5">
    <source>
        <dbReference type="PROSITE" id="PS50977"/>
    </source>
</evidence>
<dbReference type="EMBL" id="MWQN01000001">
    <property type="protein sequence ID" value="OPC85112.1"/>
    <property type="molecule type" value="Genomic_DNA"/>
</dbReference>
<gene>
    <name evidence="6" type="ORF">B4N89_17865</name>
</gene>
<dbReference type="InterPro" id="IPR050109">
    <property type="entry name" value="HTH-type_TetR-like_transc_reg"/>
</dbReference>
<dbReference type="InterPro" id="IPR041347">
    <property type="entry name" value="MftR_C"/>
</dbReference>
<evidence type="ECO:0000256" key="1">
    <source>
        <dbReference type="ARBA" id="ARBA00023015"/>
    </source>
</evidence>
<evidence type="ECO:0000256" key="4">
    <source>
        <dbReference type="PROSITE-ProRule" id="PRU00335"/>
    </source>
</evidence>
<dbReference type="Gene3D" id="1.10.357.10">
    <property type="entry name" value="Tetracycline Repressor, domain 2"/>
    <property type="match status" value="1"/>
</dbReference>
<dbReference type="GO" id="GO:0003700">
    <property type="term" value="F:DNA-binding transcription factor activity"/>
    <property type="evidence" value="ECO:0007669"/>
    <property type="project" value="TreeGrafter"/>
</dbReference>
<dbReference type="InterPro" id="IPR001647">
    <property type="entry name" value="HTH_TetR"/>
</dbReference>
<dbReference type="PROSITE" id="PS50977">
    <property type="entry name" value="HTH_TETR_2"/>
    <property type="match status" value="1"/>
</dbReference>
<evidence type="ECO:0000313" key="7">
    <source>
        <dbReference type="Proteomes" id="UP000190037"/>
    </source>
</evidence>
<protein>
    <submittedName>
        <fullName evidence="6">TetR family transcriptional regulator</fullName>
    </submittedName>
</protein>
<dbReference type="Gene3D" id="1.10.10.60">
    <property type="entry name" value="Homeodomain-like"/>
    <property type="match status" value="1"/>
</dbReference>
<comment type="caution">
    <text evidence="6">The sequence shown here is derived from an EMBL/GenBank/DDBJ whole genome shotgun (WGS) entry which is preliminary data.</text>
</comment>
<evidence type="ECO:0000256" key="3">
    <source>
        <dbReference type="ARBA" id="ARBA00023163"/>
    </source>
</evidence>
<dbReference type="Pfam" id="PF00440">
    <property type="entry name" value="TetR_N"/>
    <property type="match status" value="1"/>
</dbReference>